<organism evidence="1">
    <name type="scientific">Dyadobacter sp. 676</name>
    <dbReference type="NCBI Taxonomy" id="3088362"/>
    <lineage>
        <taxon>Bacteria</taxon>
        <taxon>Pseudomonadati</taxon>
        <taxon>Bacteroidota</taxon>
        <taxon>Cytophagia</taxon>
        <taxon>Cytophagales</taxon>
        <taxon>Spirosomataceae</taxon>
        <taxon>Dyadobacter</taxon>
    </lineage>
</organism>
<dbReference type="AlphaFoldDB" id="A0AAU8FM34"/>
<gene>
    <name evidence="1" type="ORF">ABV298_00845</name>
</gene>
<name>A0AAU8FM34_9BACT</name>
<dbReference type="Gene3D" id="3.90.1720.70">
    <property type="match status" value="1"/>
</dbReference>
<accession>A0AAU8FM34</accession>
<dbReference type="Pfam" id="PF14113">
    <property type="entry name" value="Tae4"/>
    <property type="match status" value="1"/>
</dbReference>
<sequence>MKKLSPGLRSRMLLTTTMVLMLFGCQKDILDFKEPTKYNLSVAEAREYFNSTARFSGDFNARLSGRDSTGKRKRTPVWAKAHNRKSTYGDAVVVPLESNMEVITAPGGAGYLTFDQLNYLFMFKNSKKEVQTEHVTLMPDAEWFKSDQRTYIGQILVNSLDRKDRKLYTYLKDGTVKTTTIVNLPPLPDSAKNGRENFGVIKYRMCVTTTGPCGVFALGTPLNQNQSADQCASTYCKDFYVWDWQDPWGGATGTAGTGGWGSEGGLYHNYAGWATGGGGGGTGGGTGNYVPNCDPTIPPGTSVPSTQLPPCQTITPVPYNGGGINMNFVAPSAEPHLFFDEGDPMDLWWQAATLFATTQPIPLPSYSAFYAAYPKNPNNTAADMPANDVYNLIGGRVLELHLEKPEVYKNACALRISRALNYSGPYHEIPKTNWTVKGADGKNYFTSQAQLFTYMMIKYQSAPKTILDTDDGGDYGVSFAGKLSGKKGAYFMEPINKGEDGYQASGHATIWTGIGCIGRCDFSPPNPNNQKKGVKQITLFEMN</sequence>
<dbReference type="EMBL" id="CP159289">
    <property type="protein sequence ID" value="XCH25010.1"/>
    <property type="molecule type" value="Genomic_DNA"/>
</dbReference>
<evidence type="ECO:0000313" key="1">
    <source>
        <dbReference type="EMBL" id="XCH25010.1"/>
    </source>
</evidence>
<proteinExistence type="predicted"/>
<dbReference type="PROSITE" id="PS51257">
    <property type="entry name" value="PROKAR_LIPOPROTEIN"/>
    <property type="match status" value="1"/>
</dbReference>
<dbReference type="RefSeq" id="WP_353720317.1">
    <property type="nucleotide sequence ID" value="NZ_CP159289.1"/>
</dbReference>
<reference evidence="1" key="1">
    <citation type="submission" date="2024-06" db="EMBL/GenBank/DDBJ databases">
        <title>Sequencing and assembly of the genome of Dyadobacter sp. strain 676, a symbiont of Cyamopsis tetragonoloba.</title>
        <authorList>
            <person name="Guro P."/>
            <person name="Sazanova A."/>
            <person name="Kuznetsova I."/>
            <person name="Belimov A."/>
            <person name="Safronova V."/>
        </authorList>
    </citation>
    <scope>NUCLEOTIDE SEQUENCE</scope>
    <source>
        <strain evidence="1">676</strain>
    </source>
</reference>
<protein>
    <submittedName>
        <fullName evidence="1">T6SS effector amidase Tae4 family protein</fullName>
    </submittedName>
</protein>
<dbReference type="InterPro" id="IPR025562">
    <property type="entry name" value="Tae4"/>
</dbReference>